<dbReference type="RefSeq" id="WP_123198157.1">
    <property type="nucleotide sequence ID" value="NZ_QICB01000003.1"/>
</dbReference>
<dbReference type="GO" id="GO:0008705">
    <property type="term" value="F:methionine synthase activity"/>
    <property type="evidence" value="ECO:0007669"/>
    <property type="project" value="InterPro"/>
</dbReference>
<dbReference type="SUPFAM" id="SSF56507">
    <property type="entry name" value="Methionine synthase activation domain-like"/>
    <property type="match status" value="1"/>
</dbReference>
<keyword evidence="2" id="KW-1185">Reference proteome</keyword>
<name>A0A3N0AFY2_9ACTN</name>
<protein>
    <submittedName>
        <fullName evidence="1">Vitamin B12 dependent methionine synthase</fullName>
    </submittedName>
</protein>
<evidence type="ECO:0000313" key="1">
    <source>
        <dbReference type="EMBL" id="RNL19835.1"/>
    </source>
</evidence>
<dbReference type="Proteomes" id="UP000267368">
    <property type="component" value="Unassembled WGS sequence"/>
</dbReference>
<gene>
    <name evidence="1" type="ORF">DMP07_05555</name>
</gene>
<dbReference type="Gene3D" id="3.40.109.40">
    <property type="match status" value="1"/>
</dbReference>
<organism evidence="1 2">
    <name type="scientific">Slackia faecicanis</name>
    <dbReference type="NCBI Taxonomy" id="255723"/>
    <lineage>
        <taxon>Bacteria</taxon>
        <taxon>Bacillati</taxon>
        <taxon>Actinomycetota</taxon>
        <taxon>Coriobacteriia</taxon>
        <taxon>Eggerthellales</taxon>
        <taxon>Eggerthellaceae</taxon>
        <taxon>Slackia</taxon>
    </lineage>
</organism>
<dbReference type="InterPro" id="IPR037010">
    <property type="entry name" value="VitB12-dep_Met_synth_activ_sf"/>
</dbReference>
<comment type="caution">
    <text evidence="1">The sequence shown here is derived from an EMBL/GenBank/DDBJ whole genome shotgun (WGS) entry which is preliminary data.</text>
</comment>
<dbReference type="AlphaFoldDB" id="A0A3N0AFY2"/>
<proteinExistence type="predicted"/>
<evidence type="ECO:0000313" key="2">
    <source>
        <dbReference type="Proteomes" id="UP000267368"/>
    </source>
</evidence>
<accession>A0A3N0AFY2</accession>
<dbReference type="EMBL" id="QICB01000003">
    <property type="protein sequence ID" value="RNL19835.1"/>
    <property type="molecule type" value="Genomic_DNA"/>
</dbReference>
<reference evidence="2" key="1">
    <citation type="submission" date="2018-05" db="EMBL/GenBank/DDBJ databases">
        <title>Genome Sequencing of selected type strains of the family Eggerthellaceae.</title>
        <authorList>
            <person name="Danylec N."/>
            <person name="Stoll D.A."/>
            <person name="Doetsch A."/>
            <person name="Huch M."/>
        </authorList>
    </citation>
    <scope>NUCLEOTIDE SEQUENCE [LARGE SCALE GENOMIC DNA]</scope>
    <source>
        <strain evidence="2">DSM 17537</strain>
    </source>
</reference>
<dbReference type="OrthoDB" id="9816190at2"/>
<sequence>MPTYRVDKAEALRYLGYAGQKTDDLLDERIDELIAACERDSAPAFVYRIFPVDASSGAIRLVGSSLVLEGSAIYEHLREARSCAVMAVTLGLANERATLRMKAKSALDAAVFGAAGSSLVECAADACEAAIVAEAAQRGLHTNWRFSPGYGDLPLDVQPAIVRTLEADKKLGMTATDSNLLIPVKSVTAFVGLFDELREHTKRSCAGCACASHCSLRKAGTPCYR</sequence>